<reference evidence="7 8" key="1">
    <citation type="submission" date="2019-03" db="EMBL/GenBank/DDBJ databases">
        <title>Genomic Encyclopedia of Type Strains, Phase IV (KMG-IV): sequencing the most valuable type-strain genomes for metagenomic binning, comparative biology and taxonomic classification.</title>
        <authorList>
            <person name="Goeker M."/>
        </authorList>
    </citation>
    <scope>NUCLEOTIDE SEQUENCE [LARGE SCALE GENOMIC DNA]</scope>
    <source>
        <strain evidence="7 8">DSM 26752</strain>
    </source>
</reference>
<feature type="domain" description="RNA polymerase sigma-70 region 4" evidence="6">
    <location>
        <begin position="207"/>
        <end position="257"/>
    </location>
</feature>
<dbReference type="NCBIfam" id="TIGR02937">
    <property type="entry name" value="sigma70-ECF"/>
    <property type="match status" value="1"/>
</dbReference>
<dbReference type="Pfam" id="PF04542">
    <property type="entry name" value="Sigma70_r2"/>
    <property type="match status" value="1"/>
</dbReference>
<evidence type="ECO:0000256" key="1">
    <source>
        <dbReference type="ARBA" id="ARBA00023015"/>
    </source>
</evidence>
<dbReference type="OrthoDB" id="9809557at2"/>
<keyword evidence="1" id="KW-0805">Transcription regulation</keyword>
<name>A0A4R3KW52_9FIRM</name>
<dbReference type="EMBL" id="SMAE01000006">
    <property type="protein sequence ID" value="TCS89445.1"/>
    <property type="molecule type" value="Genomic_DNA"/>
</dbReference>
<evidence type="ECO:0000313" key="7">
    <source>
        <dbReference type="EMBL" id="TCS89445.1"/>
    </source>
</evidence>
<comment type="caution">
    <text evidence="7">The sequence shown here is derived from an EMBL/GenBank/DDBJ whole genome shotgun (WGS) entry which is preliminary data.</text>
</comment>
<evidence type="ECO:0000256" key="3">
    <source>
        <dbReference type="ARBA" id="ARBA00023125"/>
    </source>
</evidence>
<dbReference type="Gene3D" id="1.10.10.10">
    <property type="entry name" value="Winged helix-like DNA-binding domain superfamily/Winged helix DNA-binding domain"/>
    <property type="match status" value="1"/>
</dbReference>
<dbReference type="Proteomes" id="UP000294567">
    <property type="component" value="Unassembled WGS sequence"/>
</dbReference>
<dbReference type="AlphaFoldDB" id="A0A4R3KW52"/>
<evidence type="ECO:0000256" key="4">
    <source>
        <dbReference type="ARBA" id="ARBA00023163"/>
    </source>
</evidence>
<dbReference type="CDD" id="cd06171">
    <property type="entry name" value="Sigma70_r4"/>
    <property type="match status" value="1"/>
</dbReference>
<dbReference type="RefSeq" id="WP_158280012.1">
    <property type="nucleotide sequence ID" value="NZ_CP068564.1"/>
</dbReference>
<dbReference type="InterPro" id="IPR013325">
    <property type="entry name" value="RNA_pol_sigma_r2"/>
</dbReference>
<dbReference type="GO" id="GO:0016987">
    <property type="term" value="F:sigma factor activity"/>
    <property type="evidence" value="ECO:0007669"/>
    <property type="project" value="UniProtKB-KW"/>
</dbReference>
<dbReference type="InterPro" id="IPR013324">
    <property type="entry name" value="RNA_pol_sigma_r3/r4-like"/>
</dbReference>
<dbReference type="InterPro" id="IPR000943">
    <property type="entry name" value="RNA_pol_sigma70"/>
</dbReference>
<sequence length="273" mass="32377">MKIKSNNEKHKSNEQLLKLYKKNRDINTRNKIILNNIGLVYVAARKRINTTTSFTFEDLVQEGIIGMIKGIEKYDVNRNTNFSTYVYYWIVQQMDRAVMNNGYIIRLPAYIYEKINSISTIENDHLATEYEINTKAICQEMNIDEQEYYEINHYKKYYYNLTSLNSIINLDSDDNYIELQDYIPSEEPSVEDIVFYNSLKEEINKILNTLTPKEKDVLELRFGLNGKKPSTLEVIGNKYNLTRERIRQIESKALMKINKQNPKTHIKDYLQQY</sequence>
<dbReference type="InterPro" id="IPR036388">
    <property type="entry name" value="WH-like_DNA-bd_sf"/>
</dbReference>
<feature type="domain" description="RNA polymerase sigma-70 region 2" evidence="5">
    <location>
        <begin position="36"/>
        <end position="97"/>
    </location>
</feature>
<proteinExistence type="predicted"/>
<dbReference type="SUPFAM" id="SSF88946">
    <property type="entry name" value="Sigma2 domain of RNA polymerase sigma factors"/>
    <property type="match status" value="1"/>
</dbReference>
<dbReference type="InterPro" id="IPR007627">
    <property type="entry name" value="RNA_pol_sigma70_r2"/>
</dbReference>
<dbReference type="GO" id="GO:0003677">
    <property type="term" value="F:DNA binding"/>
    <property type="evidence" value="ECO:0007669"/>
    <property type="project" value="UniProtKB-KW"/>
</dbReference>
<organism evidence="7 8">
    <name type="scientific">Keratinibaculum paraultunense</name>
    <dbReference type="NCBI Taxonomy" id="1278232"/>
    <lineage>
        <taxon>Bacteria</taxon>
        <taxon>Bacillati</taxon>
        <taxon>Bacillota</taxon>
        <taxon>Tissierellia</taxon>
        <taxon>Tissierellales</taxon>
        <taxon>Tepidimicrobiaceae</taxon>
        <taxon>Keratinibaculum</taxon>
    </lineage>
</organism>
<dbReference type="PANTHER" id="PTHR30603">
    <property type="entry name" value="RNA POLYMERASE SIGMA FACTOR RPO"/>
    <property type="match status" value="1"/>
</dbReference>
<dbReference type="Pfam" id="PF04545">
    <property type="entry name" value="Sigma70_r4"/>
    <property type="match status" value="1"/>
</dbReference>
<keyword evidence="8" id="KW-1185">Reference proteome</keyword>
<gene>
    <name evidence="7" type="ORF">EDD65_106111</name>
</gene>
<evidence type="ECO:0000259" key="6">
    <source>
        <dbReference type="Pfam" id="PF04545"/>
    </source>
</evidence>
<dbReference type="PIRSF" id="PIRSF000770">
    <property type="entry name" value="RNA_pol_sigma-SigE/K"/>
    <property type="match status" value="1"/>
</dbReference>
<dbReference type="InterPro" id="IPR014284">
    <property type="entry name" value="RNA_pol_sigma-70_dom"/>
</dbReference>
<evidence type="ECO:0000259" key="5">
    <source>
        <dbReference type="Pfam" id="PF04542"/>
    </source>
</evidence>
<protein>
    <submittedName>
        <fullName evidence="7">RNA polymerase primary sigma factor</fullName>
    </submittedName>
</protein>
<evidence type="ECO:0000313" key="8">
    <source>
        <dbReference type="Proteomes" id="UP000294567"/>
    </source>
</evidence>
<dbReference type="SUPFAM" id="SSF88659">
    <property type="entry name" value="Sigma3 and sigma4 domains of RNA polymerase sigma factors"/>
    <property type="match status" value="1"/>
</dbReference>
<evidence type="ECO:0000256" key="2">
    <source>
        <dbReference type="ARBA" id="ARBA00023082"/>
    </source>
</evidence>
<dbReference type="GO" id="GO:0006352">
    <property type="term" value="P:DNA-templated transcription initiation"/>
    <property type="evidence" value="ECO:0007669"/>
    <property type="project" value="InterPro"/>
</dbReference>
<keyword evidence="4" id="KW-0804">Transcription</keyword>
<keyword evidence="2" id="KW-0731">Sigma factor</keyword>
<dbReference type="PRINTS" id="PR00046">
    <property type="entry name" value="SIGMA70FCT"/>
</dbReference>
<keyword evidence="3" id="KW-0238">DNA-binding</keyword>
<dbReference type="InterPro" id="IPR050239">
    <property type="entry name" value="Sigma-70_RNA_pol_init_factors"/>
</dbReference>
<dbReference type="PANTHER" id="PTHR30603:SF47">
    <property type="entry name" value="RNA POLYMERASE SIGMA FACTOR SIGD, CHLOROPLASTIC"/>
    <property type="match status" value="1"/>
</dbReference>
<accession>A0A4R3KW52</accession>
<dbReference type="InterPro" id="IPR007630">
    <property type="entry name" value="RNA_pol_sigma70_r4"/>
</dbReference>
<dbReference type="Gene3D" id="1.20.120.1810">
    <property type="match status" value="1"/>
</dbReference>